<dbReference type="InterPro" id="IPR027417">
    <property type="entry name" value="P-loop_NTPase"/>
</dbReference>
<dbReference type="EMBL" id="LR796534">
    <property type="protein sequence ID" value="CAB4150087.1"/>
    <property type="molecule type" value="Genomic_DNA"/>
</dbReference>
<dbReference type="Gene3D" id="3.40.50.300">
    <property type="entry name" value="P-loop containing nucleotide triphosphate hydrolases"/>
    <property type="match status" value="1"/>
</dbReference>
<name>A0A6J5MW45_9CAUD</name>
<accession>A0A6J5MW45</accession>
<evidence type="ECO:0000313" key="1">
    <source>
        <dbReference type="EMBL" id="CAB4150087.1"/>
    </source>
</evidence>
<dbReference type="SUPFAM" id="SSF52540">
    <property type="entry name" value="P-loop containing nucleoside triphosphate hydrolases"/>
    <property type="match status" value="1"/>
</dbReference>
<reference evidence="1" key="1">
    <citation type="submission" date="2020-04" db="EMBL/GenBank/DDBJ databases">
        <authorList>
            <person name="Chiriac C."/>
            <person name="Salcher M."/>
            <person name="Ghai R."/>
            <person name="Kavagutti S V."/>
        </authorList>
    </citation>
    <scope>NUCLEOTIDE SEQUENCE</scope>
</reference>
<protein>
    <submittedName>
        <fullName evidence="1">AAA domain containing protein</fullName>
    </submittedName>
</protein>
<organism evidence="1">
    <name type="scientific">uncultured Caudovirales phage</name>
    <dbReference type="NCBI Taxonomy" id="2100421"/>
    <lineage>
        <taxon>Viruses</taxon>
        <taxon>Duplodnaviria</taxon>
        <taxon>Heunggongvirae</taxon>
        <taxon>Uroviricota</taxon>
        <taxon>Caudoviricetes</taxon>
        <taxon>Peduoviridae</taxon>
        <taxon>Maltschvirus</taxon>
        <taxon>Maltschvirus maltsch</taxon>
    </lineage>
</organism>
<sequence length="757" mass="83303">MSDALVVDGSAIDSHLRLLFGENPTGYVCLRGIGEKGTEREGVFREDIFLQPSSLGWRRFSMSVQFHATRWGQHGVATFIVPCTLRECRGTSENCDVFRTVCADFDTGDTDAKLAYAEQHLGQAAMVVLSGGTTEEGKPKRHVYWSVSPTITVQEIVTYRDAVARKCGADIQFGLGVDGNPYGRAHQPIRVAGSIHGKSGVLRLVTIEKLSEPAPDEAFPTKVALLPASPWALKEEVAKVGAMFKPETDTSAALTTDVSAGADGGETRWSAFTRVAGHYLHVARKGDMNVEEAKQATHGWMLAHMDPPWPDARFTSEWQGLLRKDISSHGPMQEPEKPILQEGQGLAVWGAHRWSLDTPPTRQFLVNKLILAGKHHLLVAEGGAGKTFLMLDLALKVAGNKEGDTWGGMPVMRKGAVVILTTEDDKDELHIRLHDMDPNGERRRDAGDDLVILPTINSGGAFPLVEKDPRTQEARASRKWLEFFNLLKNIKNLQLVVIDTLNSVLHGEENSATVINEFIRVASQICGELNATLIVVHHIRKQGDEPIRNAEQMKAAIRGSSALPSAFRCNIGVWHCSDYDRRMKSLKMTPKKGALWKLAVIKANNPEMFDGERTLLRTQSGLLVDVTDQDKFNDINYMERQAWMLAAITLGARNGHPYSIEGKNAKSGLYRRRGELPANLRSIGPGEFAHLVDEMLMSKAIVAAAAKGGKEKKWLDIASGPIATDEIGAEINSGAYDPPNWEMYAYDTEARIVIKTI</sequence>
<dbReference type="Pfam" id="PF13481">
    <property type="entry name" value="AAA_25"/>
    <property type="match status" value="1"/>
</dbReference>
<proteinExistence type="predicted"/>
<gene>
    <name evidence="1" type="ORF">UFOVP549_45</name>
</gene>